<dbReference type="InterPro" id="IPR011257">
    <property type="entry name" value="DNA_glycosylase"/>
</dbReference>
<keyword evidence="2" id="KW-0479">Metal-binding</keyword>
<name>A0A955I9U1_9BACT</name>
<dbReference type="EMBL" id="JAGQLI010000149">
    <property type="protein sequence ID" value="MCA9379343.1"/>
    <property type="molecule type" value="Genomic_DNA"/>
</dbReference>
<evidence type="ECO:0000256" key="4">
    <source>
        <dbReference type="ARBA" id="ARBA00022801"/>
    </source>
</evidence>
<evidence type="ECO:0000256" key="7">
    <source>
        <dbReference type="ARBA" id="ARBA00023295"/>
    </source>
</evidence>
<dbReference type="SUPFAM" id="SSF48150">
    <property type="entry name" value="DNA-glycosylase"/>
    <property type="match status" value="1"/>
</dbReference>
<feature type="domain" description="HhH-GPD" evidence="8">
    <location>
        <begin position="34"/>
        <end position="89"/>
    </location>
</feature>
<keyword evidence="1" id="KW-0004">4Fe-4S</keyword>
<evidence type="ECO:0000256" key="5">
    <source>
        <dbReference type="ARBA" id="ARBA00023004"/>
    </source>
</evidence>
<accession>A0A955I9U1</accession>
<protein>
    <submittedName>
        <fullName evidence="9">Endonuclease III</fullName>
    </submittedName>
</protein>
<dbReference type="GO" id="GO:0051539">
    <property type="term" value="F:4 iron, 4 sulfur cluster binding"/>
    <property type="evidence" value="ECO:0007669"/>
    <property type="project" value="UniProtKB-KW"/>
</dbReference>
<dbReference type="Gene3D" id="1.10.340.30">
    <property type="entry name" value="Hypothetical protein, domain 2"/>
    <property type="match status" value="1"/>
</dbReference>
<dbReference type="Pfam" id="PF00730">
    <property type="entry name" value="HhH-GPD"/>
    <property type="match status" value="1"/>
</dbReference>
<proteinExistence type="predicted"/>
<evidence type="ECO:0000256" key="3">
    <source>
        <dbReference type="ARBA" id="ARBA00022763"/>
    </source>
</evidence>
<evidence type="ECO:0000259" key="8">
    <source>
        <dbReference type="Pfam" id="PF00730"/>
    </source>
</evidence>
<keyword evidence="4" id="KW-0378">Hydrolase</keyword>
<feature type="non-terminal residue" evidence="9">
    <location>
        <position position="90"/>
    </location>
</feature>
<dbReference type="PANTHER" id="PTHR10359:SF18">
    <property type="entry name" value="ENDONUCLEASE III"/>
    <property type="match status" value="1"/>
</dbReference>
<dbReference type="CDD" id="cd00056">
    <property type="entry name" value="ENDO3c"/>
    <property type="match status" value="1"/>
</dbReference>
<keyword evidence="5" id="KW-0408">Iron</keyword>
<keyword evidence="9" id="KW-0255">Endonuclease</keyword>
<evidence type="ECO:0000313" key="10">
    <source>
        <dbReference type="Proteomes" id="UP000760819"/>
    </source>
</evidence>
<keyword evidence="3" id="KW-0227">DNA damage</keyword>
<dbReference type="GO" id="GO:0006285">
    <property type="term" value="P:base-excision repair, AP site formation"/>
    <property type="evidence" value="ECO:0007669"/>
    <property type="project" value="TreeGrafter"/>
</dbReference>
<reference evidence="9" key="1">
    <citation type="submission" date="2020-04" db="EMBL/GenBank/DDBJ databases">
        <authorList>
            <person name="Zhang T."/>
        </authorList>
    </citation>
    <scope>NUCLEOTIDE SEQUENCE</scope>
    <source>
        <strain evidence="9">HKST-UBA12</strain>
    </source>
</reference>
<keyword evidence="7" id="KW-0326">Glycosidase</keyword>
<gene>
    <name evidence="9" type="ORF">KC640_02855</name>
</gene>
<sequence>MTERNQKILALLKKQFPIVSCPLNHSSAHELLFATILSAQCTDARVNMVTPALFAKYKSIKDFAGADPEELKQIIRSTGFYNNKAKNIIA</sequence>
<reference evidence="9" key="2">
    <citation type="journal article" date="2021" name="Microbiome">
        <title>Successional dynamics and alternative stable states in a saline activated sludge microbial community over 9 years.</title>
        <authorList>
            <person name="Wang Y."/>
            <person name="Ye J."/>
            <person name="Ju F."/>
            <person name="Liu L."/>
            <person name="Boyd J.A."/>
            <person name="Deng Y."/>
            <person name="Parks D.H."/>
            <person name="Jiang X."/>
            <person name="Yin X."/>
            <person name="Woodcroft B.J."/>
            <person name="Tyson G.W."/>
            <person name="Hugenholtz P."/>
            <person name="Polz M.F."/>
            <person name="Zhang T."/>
        </authorList>
    </citation>
    <scope>NUCLEOTIDE SEQUENCE</scope>
    <source>
        <strain evidence="9">HKST-UBA12</strain>
    </source>
</reference>
<evidence type="ECO:0000256" key="2">
    <source>
        <dbReference type="ARBA" id="ARBA00022723"/>
    </source>
</evidence>
<dbReference type="InterPro" id="IPR003265">
    <property type="entry name" value="HhH-GPD_domain"/>
</dbReference>
<keyword evidence="6" id="KW-0411">Iron-sulfur</keyword>
<evidence type="ECO:0000256" key="1">
    <source>
        <dbReference type="ARBA" id="ARBA00022485"/>
    </source>
</evidence>
<dbReference type="PANTHER" id="PTHR10359">
    <property type="entry name" value="A/G-SPECIFIC ADENINE GLYCOSYLASE/ENDONUCLEASE III"/>
    <property type="match status" value="1"/>
</dbReference>
<comment type="caution">
    <text evidence="9">The sequence shown here is derived from an EMBL/GenBank/DDBJ whole genome shotgun (WGS) entry which is preliminary data.</text>
</comment>
<dbReference type="GO" id="GO:0046872">
    <property type="term" value="F:metal ion binding"/>
    <property type="evidence" value="ECO:0007669"/>
    <property type="project" value="UniProtKB-KW"/>
</dbReference>
<evidence type="ECO:0000313" key="9">
    <source>
        <dbReference type="EMBL" id="MCA9379343.1"/>
    </source>
</evidence>
<dbReference type="Proteomes" id="UP000760819">
    <property type="component" value="Unassembled WGS sequence"/>
</dbReference>
<keyword evidence="9" id="KW-0540">Nuclease</keyword>
<dbReference type="GO" id="GO:0019104">
    <property type="term" value="F:DNA N-glycosylase activity"/>
    <property type="evidence" value="ECO:0007669"/>
    <property type="project" value="TreeGrafter"/>
</dbReference>
<dbReference type="GO" id="GO:0004519">
    <property type="term" value="F:endonuclease activity"/>
    <property type="evidence" value="ECO:0007669"/>
    <property type="project" value="UniProtKB-KW"/>
</dbReference>
<evidence type="ECO:0000256" key="6">
    <source>
        <dbReference type="ARBA" id="ARBA00023014"/>
    </source>
</evidence>
<organism evidence="9 10">
    <name type="scientific">Candidatus Dojkabacteria bacterium</name>
    <dbReference type="NCBI Taxonomy" id="2099670"/>
    <lineage>
        <taxon>Bacteria</taxon>
        <taxon>Candidatus Dojkabacteria</taxon>
    </lineage>
</organism>
<dbReference type="AlphaFoldDB" id="A0A955I9U1"/>